<name>A0A8X6SYM7_TRICX</name>
<keyword evidence="2" id="KW-1185">Reference proteome</keyword>
<accession>A0A8X6SYM7</accession>
<protein>
    <submittedName>
        <fullName evidence="1">Uncharacterized protein</fullName>
    </submittedName>
</protein>
<proteinExistence type="predicted"/>
<comment type="caution">
    <text evidence="1">The sequence shown here is derived from an EMBL/GenBank/DDBJ whole genome shotgun (WGS) entry which is preliminary data.</text>
</comment>
<organism evidence="1 2">
    <name type="scientific">Trichonephila clavipes</name>
    <name type="common">Golden silk orbweaver</name>
    <name type="synonym">Nephila clavipes</name>
    <dbReference type="NCBI Taxonomy" id="2585209"/>
    <lineage>
        <taxon>Eukaryota</taxon>
        <taxon>Metazoa</taxon>
        <taxon>Ecdysozoa</taxon>
        <taxon>Arthropoda</taxon>
        <taxon>Chelicerata</taxon>
        <taxon>Arachnida</taxon>
        <taxon>Araneae</taxon>
        <taxon>Araneomorphae</taxon>
        <taxon>Entelegynae</taxon>
        <taxon>Araneoidea</taxon>
        <taxon>Nephilidae</taxon>
        <taxon>Trichonephila</taxon>
    </lineage>
</organism>
<evidence type="ECO:0000313" key="1">
    <source>
        <dbReference type="EMBL" id="GFY16731.1"/>
    </source>
</evidence>
<sequence length="66" mass="7427">MAPASRCMSENTCGCRMSWTYLWAAIGPGCHAYGSILGVTVYCGQWRPIPSNQLWEWCVAVKKRKD</sequence>
<reference evidence="1" key="1">
    <citation type="submission" date="2020-08" db="EMBL/GenBank/DDBJ databases">
        <title>Multicomponent nature underlies the extraordinary mechanical properties of spider dragline silk.</title>
        <authorList>
            <person name="Kono N."/>
            <person name="Nakamura H."/>
            <person name="Mori M."/>
            <person name="Yoshida Y."/>
            <person name="Ohtoshi R."/>
            <person name="Malay A.D."/>
            <person name="Moran D.A.P."/>
            <person name="Tomita M."/>
            <person name="Numata K."/>
            <person name="Arakawa K."/>
        </authorList>
    </citation>
    <scope>NUCLEOTIDE SEQUENCE</scope>
</reference>
<evidence type="ECO:0000313" key="2">
    <source>
        <dbReference type="Proteomes" id="UP000887159"/>
    </source>
</evidence>
<gene>
    <name evidence="1" type="ORF">TNCV_2788531</name>
</gene>
<dbReference type="EMBL" id="BMAU01021340">
    <property type="protein sequence ID" value="GFY16731.1"/>
    <property type="molecule type" value="Genomic_DNA"/>
</dbReference>
<dbReference type="Proteomes" id="UP000887159">
    <property type="component" value="Unassembled WGS sequence"/>
</dbReference>
<dbReference type="AlphaFoldDB" id="A0A8X6SYM7"/>